<name>A0A8D8KZ87_CULPI</name>
<reference evidence="1" key="1">
    <citation type="submission" date="2021-05" db="EMBL/GenBank/DDBJ databases">
        <authorList>
            <person name="Alioto T."/>
            <person name="Alioto T."/>
            <person name="Gomez Garrido J."/>
        </authorList>
    </citation>
    <scope>NUCLEOTIDE SEQUENCE</scope>
</reference>
<sequence>MPCGPEFWKCPLLKHFKCSYFKRQSHRHCRLDNRVVLWYLLLTGYERSRSLNMVLIDPCFYKTSFCQKVFLVYHTHEFPQNLGLAMLHYLLEFMKIRALCSRGGRKIL</sequence>
<dbReference type="EMBL" id="HBUE01039428">
    <property type="protein sequence ID" value="CAG6460115.1"/>
    <property type="molecule type" value="Transcribed_RNA"/>
</dbReference>
<dbReference type="EMBL" id="HBUE01336513">
    <property type="protein sequence ID" value="CAG6596277.1"/>
    <property type="molecule type" value="Transcribed_RNA"/>
</dbReference>
<protein>
    <submittedName>
        <fullName evidence="1">(northern house mosquito) hypothetical protein</fullName>
    </submittedName>
</protein>
<organism evidence="1">
    <name type="scientific">Culex pipiens</name>
    <name type="common">House mosquito</name>
    <dbReference type="NCBI Taxonomy" id="7175"/>
    <lineage>
        <taxon>Eukaryota</taxon>
        <taxon>Metazoa</taxon>
        <taxon>Ecdysozoa</taxon>
        <taxon>Arthropoda</taxon>
        <taxon>Hexapoda</taxon>
        <taxon>Insecta</taxon>
        <taxon>Pterygota</taxon>
        <taxon>Neoptera</taxon>
        <taxon>Endopterygota</taxon>
        <taxon>Diptera</taxon>
        <taxon>Nematocera</taxon>
        <taxon>Culicoidea</taxon>
        <taxon>Culicidae</taxon>
        <taxon>Culicinae</taxon>
        <taxon>Culicini</taxon>
        <taxon>Culex</taxon>
        <taxon>Culex</taxon>
    </lineage>
</organism>
<dbReference type="EMBL" id="HBUE01229731">
    <property type="protein sequence ID" value="CAG6544143.1"/>
    <property type="molecule type" value="Transcribed_RNA"/>
</dbReference>
<evidence type="ECO:0000313" key="1">
    <source>
        <dbReference type="EMBL" id="CAG6596277.1"/>
    </source>
</evidence>
<proteinExistence type="predicted"/>
<dbReference type="AlphaFoldDB" id="A0A8D8KZ87"/>
<accession>A0A8D8KZ87</accession>